<dbReference type="AlphaFoldDB" id="A0A515D3I7"/>
<feature type="domain" description="Alanine racemase N-terminal" evidence="1">
    <location>
        <begin position="33"/>
        <end position="262"/>
    </location>
</feature>
<evidence type="ECO:0000259" key="2">
    <source>
        <dbReference type="Pfam" id="PF21279"/>
    </source>
</evidence>
<proteinExistence type="predicted"/>
<evidence type="ECO:0000259" key="1">
    <source>
        <dbReference type="Pfam" id="PF01168"/>
    </source>
</evidence>
<dbReference type="RefSeq" id="WP_142816275.1">
    <property type="nucleotide sequence ID" value="NZ_CAMIQY010000005.1"/>
</dbReference>
<gene>
    <name evidence="3" type="ORF">EGO53_25810</name>
</gene>
<protein>
    <submittedName>
        <fullName evidence="3">YhfX family PLP-dependent enzyme</fullName>
    </submittedName>
</protein>
<dbReference type="InterPro" id="IPR001608">
    <property type="entry name" value="Ala_racemase_N"/>
</dbReference>
<dbReference type="CDD" id="cd06811">
    <property type="entry name" value="PLPDE_III_yhfX_like"/>
    <property type="match status" value="1"/>
</dbReference>
<sequence>MFITALQRQNPALIGTAVSLWQQRILRPDSYVIDVDTVEENARHILQIAQQHHLTPYVMSKQFGRNPWLCQRIINQGFPGAAAVDFKEAQQLMQHRVPLCHAGHLVQIPDGEIAAILKQRPEAITVFSVEKARSVAEQAKKIGITQSLLLKVYQEGDLLYPGQEGGFLLDDVVAAARQIAQLGHVQVVGVTHFPCLLSHKAGDTPQTTPNFATLIEAVARLRQAGFQICQINAPSANSCSSLPMLAQLGVTHIEPGHAFTGTFPANVFGTEPERLAMLYLTEISHHYKELSFCYGGGHYRRSHVQHALVFTPDGQMSQTEVVPPEDHSIDYYLGLRGTFPIGSVVIMCFRTQIFVTRSDVAMVCGISRGAPQLAGVFDSQGNRLSHSGDAR</sequence>
<evidence type="ECO:0000313" key="3">
    <source>
        <dbReference type="EMBL" id="QDL34975.1"/>
    </source>
</evidence>
<dbReference type="Pfam" id="PF21279">
    <property type="entry name" value="YhfX-like_C"/>
    <property type="match status" value="1"/>
</dbReference>
<dbReference type="EMBL" id="CP033893">
    <property type="protein sequence ID" value="QDL34975.1"/>
    <property type="molecule type" value="Genomic_DNA"/>
</dbReference>
<organism evidence="3 4">
    <name type="scientific">Serratia liquefaciens</name>
    <dbReference type="NCBI Taxonomy" id="614"/>
    <lineage>
        <taxon>Bacteria</taxon>
        <taxon>Pseudomonadati</taxon>
        <taxon>Pseudomonadota</taxon>
        <taxon>Gammaproteobacteria</taxon>
        <taxon>Enterobacterales</taxon>
        <taxon>Yersiniaceae</taxon>
        <taxon>Serratia</taxon>
    </lineage>
</organism>
<evidence type="ECO:0000313" key="4">
    <source>
        <dbReference type="Proteomes" id="UP000317572"/>
    </source>
</evidence>
<name>A0A515D3I7_SERLI</name>
<accession>A0A515D3I7</accession>
<dbReference type="SUPFAM" id="SSF51419">
    <property type="entry name" value="PLP-binding barrel"/>
    <property type="match status" value="1"/>
</dbReference>
<dbReference type="InterPro" id="IPR029066">
    <property type="entry name" value="PLP-binding_barrel"/>
</dbReference>
<feature type="domain" description="YhfX-like C-terminal" evidence="2">
    <location>
        <begin position="278"/>
        <end position="373"/>
    </location>
</feature>
<reference evidence="3 4" key="1">
    <citation type="submission" date="2018-11" db="EMBL/GenBank/DDBJ databases">
        <title>The first complete genome of Serratia liquefaciens isolated from metalophyte plant revel distinctness adaptive mechanisms in an extreme habitat.</title>
        <authorList>
            <person name="Caneschi W.L."/>
            <person name="Sanchez A.B."/>
            <person name="Felestrino E.B."/>
            <person name="Assis R.A.B."/>
            <person name="Lemes C.G.C."/>
            <person name="Cordeiro I.F."/>
            <person name="Fonseca N.P."/>
            <person name="Villa M."/>
            <person name="Vieira I.T."/>
            <person name="Moraes L.A."/>
            <person name="Kamino L.H.Y."/>
            <person name="do Carmo F."/>
            <person name="Garcia C.M."/>
            <person name="Almeida N.F."/>
            <person name="Silva R.S."/>
            <person name="Ferro J.A."/>
            <person name="Ferro M.I.T."/>
            <person name="Varani A.M."/>
            <person name="Ferreira R.M."/>
            <person name="dos Santos V.L."/>
            <person name="Silva U.C."/>
            <person name="Setubal J.C."/>
            <person name="Moreira L.M."/>
        </authorList>
    </citation>
    <scope>NUCLEOTIDE SEQUENCE [LARGE SCALE GENOMIC DNA]</scope>
    <source>
        <strain evidence="3 4">FG3</strain>
    </source>
</reference>
<dbReference type="Proteomes" id="UP000317572">
    <property type="component" value="Chromosome"/>
</dbReference>
<dbReference type="Gene3D" id="2.40.37.30">
    <property type="match status" value="2"/>
</dbReference>
<dbReference type="InterPro" id="IPR048449">
    <property type="entry name" value="YhfX-like_C"/>
</dbReference>
<dbReference type="Pfam" id="PF01168">
    <property type="entry name" value="Ala_racemase_N"/>
    <property type="match status" value="1"/>
</dbReference>